<evidence type="ECO:0000256" key="1">
    <source>
        <dbReference type="ARBA" id="ARBA00004123"/>
    </source>
</evidence>
<keyword evidence="6" id="KW-0863">Zinc-finger</keyword>
<dbReference type="AlphaFoldDB" id="A0A5N6R7E0"/>
<evidence type="ECO:0000256" key="7">
    <source>
        <dbReference type="SAM" id="MobiDB-lite"/>
    </source>
</evidence>
<dbReference type="PROSITE" id="PS50982">
    <property type="entry name" value="MBD"/>
    <property type="match status" value="1"/>
</dbReference>
<evidence type="ECO:0000259" key="8">
    <source>
        <dbReference type="PROSITE" id="PS50157"/>
    </source>
</evidence>
<dbReference type="PROSITE" id="PS00028">
    <property type="entry name" value="ZINC_FINGER_C2H2_1"/>
    <property type="match status" value="2"/>
</dbReference>
<dbReference type="Pfam" id="PF01429">
    <property type="entry name" value="MBD"/>
    <property type="match status" value="1"/>
</dbReference>
<dbReference type="PANTHER" id="PTHR37701">
    <property type="entry name" value="METHYL-CPG-BINDING DOMAIN-CONTAINING PROTEIN 8"/>
    <property type="match status" value="1"/>
</dbReference>
<dbReference type="GO" id="GO:0008270">
    <property type="term" value="F:zinc ion binding"/>
    <property type="evidence" value="ECO:0007669"/>
    <property type="project" value="UniProtKB-KW"/>
</dbReference>
<dbReference type="InterPro" id="IPR013087">
    <property type="entry name" value="Znf_C2H2_type"/>
</dbReference>
<evidence type="ECO:0000259" key="9">
    <source>
        <dbReference type="PROSITE" id="PS50982"/>
    </source>
</evidence>
<keyword evidence="3" id="KW-0238">DNA-binding</keyword>
<protein>
    <recommendedName>
        <fullName evidence="12">C2H2-type domain-containing protein</fullName>
    </recommendedName>
</protein>
<evidence type="ECO:0000256" key="3">
    <source>
        <dbReference type="ARBA" id="ARBA00023125"/>
    </source>
</evidence>
<name>A0A5N6R7E0_9ROSI</name>
<feature type="domain" description="C2H2-type" evidence="8">
    <location>
        <begin position="437"/>
        <end position="459"/>
    </location>
</feature>
<keyword evidence="11" id="KW-1185">Reference proteome</keyword>
<evidence type="ECO:0000256" key="2">
    <source>
        <dbReference type="ARBA" id="ARBA00023015"/>
    </source>
</evidence>
<dbReference type="InterPro" id="IPR016177">
    <property type="entry name" value="DNA-bd_dom_sf"/>
</dbReference>
<keyword evidence="6" id="KW-0862">Zinc</keyword>
<dbReference type="Gene3D" id="3.30.890.10">
    <property type="entry name" value="Methyl-cpg-binding Protein 2, Chain A"/>
    <property type="match status" value="1"/>
</dbReference>
<dbReference type="SMART" id="SM00355">
    <property type="entry name" value="ZnF_C2H2"/>
    <property type="match status" value="2"/>
</dbReference>
<dbReference type="Gene3D" id="3.30.160.60">
    <property type="entry name" value="Classic Zinc Finger"/>
    <property type="match status" value="1"/>
</dbReference>
<dbReference type="GO" id="GO:0003677">
    <property type="term" value="F:DNA binding"/>
    <property type="evidence" value="ECO:0007669"/>
    <property type="project" value="UniProtKB-KW"/>
</dbReference>
<dbReference type="InterPro" id="IPR037472">
    <property type="entry name" value="MBD8"/>
</dbReference>
<proteinExistence type="predicted"/>
<dbReference type="Proteomes" id="UP000327013">
    <property type="component" value="Chromosome 5"/>
</dbReference>
<evidence type="ECO:0000313" key="11">
    <source>
        <dbReference type="Proteomes" id="UP000327013"/>
    </source>
</evidence>
<keyword evidence="4" id="KW-0804">Transcription</keyword>
<dbReference type="PROSITE" id="PS50157">
    <property type="entry name" value="ZINC_FINGER_C2H2_2"/>
    <property type="match status" value="1"/>
</dbReference>
<keyword evidence="5" id="KW-0539">Nucleus</keyword>
<evidence type="ECO:0000313" key="10">
    <source>
        <dbReference type="EMBL" id="KAE8056912.1"/>
    </source>
</evidence>
<comment type="subcellular location">
    <subcellularLocation>
        <location evidence="1">Nucleus</location>
    </subcellularLocation>
</comment>
<evidence type="ECO:0000256" key="4">
    <source>
        <dbReference type="ARBA" id="ARBA00023163"/>
    </source>
</evidence>
<feature type="domain" description="MBD" evidence="9">
    <location>
        <begin position="268"/>
        <end position="344"/>
    </location>
</feature>
<feature type="compositionally biased region" description="Low complexity" evidence="7">
    <location>
        <begin position="80"/>
        <end position="91"/>
    </location>
</feature>
<feature type="compositionally biased region" description="Polar residues" evidence="7">
    <location>
        <begin position="1066"/>
        <end position="1085"/>
    </location>
</feature>
<accession>A0A5N6R7E0</accession>
<gene>
    <name evidence="10" type="ORF">FH972_013644</name>
</gene>
<evidence type="ECO:0000256" key="5">
    <source>
        <dbReference type="ARBA" id="ARBA00023242"/>
    </source>
</evidence>
<dbReference type="PANTHER" id="PTHR37701:SF13">
    <property type="entry name" value="C2H2-TYPE DOMAIN-CONTAINING PROTEIN"/>
    <property type="match status" value="1"/>
</dbReference>
<feature type="region of interest" description="Disordered" evidence="7">
    <location>
        <begin position="63"/>
        <end position="103"/>
    </location>
</feature>
<keyword evidence="6" id="KW-0479">Metal-binding</keyword>
<dbReference type="SUPFAM" id="SSF54171">
    <property type="entry name" value="DNA-binding domain"/>
    <property type="match status" value="1"/>
</dbReference>
<sequence>MASAAVVDHLHLEALPLIDLRLLSQSELYSLSLFSSSSYSSNDNDDVLTPKIDRSVFNESAGSRKQTYSRLRLARKPQCTSTASPTRTRTPTPFPSTPRQIPEPLDEENSQIISLLKQLFAAQASTAENPATADDDDNLVSVRVEFEEALPDWWSAGFQDVPIDVVPVDVVVSEGEKKRKRGRPRKVENPMIERRQSEREMAVAEEKEMVMVKKKGDVADVAALANVKDPYGEELKRRTEGLQTEAELLEFLSVLPGESMNRSRRRRIVLASDFGDVLPEGWKIMLTVKKRASRVWLHCRRYISPNGHQFVSCKEVSSYLLSFFGLQDASQPRSGHIDENVQLARKMDRGDDAALKLEDGKNADDLVSCSPPPMTSILTDYAKQDTLTTGDAVVHTGEILKCDKCTITFDEKNDIARHLISGHNNGANGVIIKDGKYECELCHKIFDERQQYNGHFGVHVQNYVKSVDTSGEVISKQTHVDPALTGVVLSTSKMHKSIGIDGAKTSIEAIDELSSGFSHGLIKADTIIKTCGDMDSHALVLLSHDKETIKADKDDTCSGEDIDSYTFENNESVSAFGNHDSELKDLCPNVKRQCSSEGCSLFPYKNERISTLSNNWSGMLSSSMLESVKERGFGSGLCNSSTDEKTCVVRGNLNYVCTSTLDEPRFDEVNISGNNVITVGFESNHASQNDKVVTNGEQEGSSGSCLLISSCNEQCVVENTNKSPSWTLDGPFQGKTFESHMFASSVNEQKSGFGNNMNKASTGAVEGLKLDDVSNRKNHELNIAFDRNEIGVDADTTACSQQERCFKGSLPVLSADEHRYVLKDFDICNSTLEELKQPRGASERGLLRQSGYEQNHDNINNVNKVSCSSIEEAGHKKVKSFWDTEVFLAFGTQEGIDADATCTTQGQSSEGCSLVLSGNERAFSTDNKVTDVYSSTVEELKHERGSKNVFPCPSAFDQIENKFNGVYMSRVWEWQRSEDMEKPRDDPIMIDFGDLAQSNENSVAEPMWRTTEQNIQQSGLANTSSPLVQSSGCFPLFDVMSSKGGDKFFSANERIDRKSGLEGLRSSRTGNPEHNFLTSQGSSQPEKSKVLSYDVEMEDLDSSYWLKKEALPLLPKLAGRHQVRTVCVWCRNEFYLEPVDSEMQSGSVGFMCATCNAKYSKQVNLL</sequence>
<keyword evidence="2" id="KW-0805">Transcription regulation</keyword>
<reference evidence="10 11" key="1">
    <citation type="submission" date="2019-06" db="EMBL/GenBank/DDBJ databases">
        <title>A chromosomal-level reference genome of Carpinus fangiana (Coryloideae, Betulaceae).</title>
        <authorList>
            <person name="Yang X."/>
            <person name="Wang Z."/>
            <person name="Zhang L."/>
            <person name="Hao G."/>
            <person name="Liu J."/>
            <person name="Yang Y."/>
        </authorList>
    </citation>
    <scope>NUCLEOTIDE SEQUENCE [LARGE SCALE GENOMIC DNA]</scope>
    <source>
        <strain evidence="10">Cfa_2016G</strain>
        <tissue evidence="10">Leaf</tissue>
    </source>
</reference>
<dbReference type="EMBL" id="CM017325">
    <property type="protein sequence ID" value="KAE8056912.1"/>
    <property type="molecule type" value="Genomic_DNA"/>
</dbReference>
<evidence type="ECO:0000256" key="6">
    <source>
        <dbReference type="PROSITE-ProRule" id="PRU00042"/>
    </source>
</evidence>
<dbReference type="GO" id="GO:0005634">
    <property type="term" value="C:nucleus"/>
    <property type="evidence" value="ECO:0007669"/>
    <property type="project" value="UniProtKB-SubCell"/>
</dbReference>
<organism evidence="10 11">
    <name type="scientific">Carpinus fangiana</name>
    <dbReference type="NCBI Taxonomy" id="176857"/>
    <lineage>
        <taxon>Eukaryota</taxon>
        <taxon>Viridiplantae</taxon>
        <taxon>Streptophyta</taxon>
        <taxon>Embryophyta</taxon>
        <taxon>Tracheophyta</taxon>
        <taxon>Spermatophyta</taxon>
        <taxon>Magnoliopsida</taxon>
        <taxon>eudicotyledons</taxon>
        <taxon>Gunneridae</taxon>
        <taxon>Pentapetalae</taxon>
        <taxon>rosids</taxon>
        <taxon>fabids</taxon>
        <taxon>Fagales</taxon>
        <taxon>Betulaceae</taxon>
        <taxon>Carpinus</taxon>
    </lineage>
</organism>
<dbReference type="InterPro" id="IPR001739">
    <property type="entry name" value="Methyl_CpG_DNA-bd"/>
</dbReference>
<feature type="region of interest" description="Disordered" evidence="7">
    <location>
        <begin position="1060"/>
        <end position="1088"/>
    </location>
</feature>
<evidence type="ECO:0008006" key="12">
    <source>
        <dbReference type="Google" id="ProtNLM"/>
    </source>
</evidence>
<dbReference type="OrthoDB" id="1675150at2759"/>